<evidence type="ECO:0000313" key="2">
    <source>
        <dbReference type="Proteomes" id="UP000187609"/>
    </source>
</evidence>
<name>A0A314KZN4_NICAT</name>
<reference evidence="1" key="1">
    <citation type="submission" date="2016-11" db="EMBL/GenBank/DDBJ databases">
        <title>The genome of Nicotiana attenuata.</title>
        <authorList>
            <person name="Xu S."/>
            <person name="Brockmoeller T."/>
            <person name="Gaquerel E."/>
            <person name="Navarro A."/>
            <person name="Kuhl H."/>
            <person name="Gase K."/>
            <person name="Ling Z."/>
            <person name="Zhou W."/>
            <person name="Kreitzer C."/>
            <person name="Stanke M."/>
            <person name="Tang H."/>
            <person name="Lyons E."/>
            <person name="Pandey P."/>
            <person name="Pandey S.P."/>
            <person name="Timmermann B."/>
            <person name="Baldwin I.T."/>
        </authorList>
    </citation>
    <scope>NUCLEOTIDE SEQUENCE [LARGE SCALE GENOMIC DNA]</scope>
    <source>
        <strain evidence="1">UT</strain>
    </source>
</reference>
<dbReference type="Proteomes" id="UP000187609">
    <property type="component" value="Unassembled WGS sequence"/>
</dbReference>
<evidence type="ECO:0000313" key="1">
    <source>
        <dbReference type="EMBL" id="OIT34507.1"/>
    </source>
</evidence>
<dbReference type="InterPro" id="IPR046960">
    <property type="entry name" value="PPR_At4g14850-like_plant"/>
</dbReference>
<feature type="non-terminal residue" evidence="1">
    <location>
        <position position="1"/>
    </location>
</feature>
<sequence>ISRVDDGYLVFSKSLERNKVTDEGFRPIQVTFLAVLFACNYGGKEYFSPVMRDYGLRPRGKHYAAIMDLLGRCLKITRGS</sequence>
<dbReference type="PANTHER" id="PTHR47926">
    <property type="entry name" value="PENTATRICOPEPTIDE REPEAT-CONTAINING PROTEIN"/>
    <property type="match status" value="1"/>
</dbReference>
<accession>A0A314KZN4</accession>
<dbReference type="STRING" id="49451.A0A314KZN4"/>
<dbReference type="Gramene" id="OIT34507">
    <property type="protein sequence ID" value="OIT34507"/>
    <property type="gene ID" value="A4A49_62175"/>
</dbReference>
<dbReference type="SMR" id="A0A314KZN4"/>
<proteinExistence type="predicted"/>
<protein>
    <submittedName>
        <fullName evidence="1">Pentatricopeptide repeat-containing protein</fullName>
    </submittedName>
</protein>
<organism evidence="1 2">
    <name type="scientific">Nicotiana attenuata</name>
    <name type="common">Coyote tobacco</name>
    <dbReference type="NCBI Taxonomy" id="49451"/>
    <lineage>
        <taxon>Eukaryota</taxon>
        <taxon>Viridiplantae</taxon>
        <taxon>Streptophyta</taxon>
        <taxon>Embryophyta</taxon>
        <taxon>Tracheophyta</taxon>
        <taxon>Spermatophyta</taxon>
        <taxon>Magnoliopsida</taxon>
        <taxon>eudicotyledons</taxon>
        <taxon>Gunneridae</taxon>
        <taxon>Pentapetalae</taxon>
        <taxon>asterids</taxon>
        <taxon>lamiids</taxon>
        <taxon>Solanales</taxon>
        <taxon>Solanaceae</taxon>
        <taxon>Nicotianoideae</taxon>
        <taxon>Nicotianeae</taxon>
        <taxon>Nicotiana</taxon>
    </lineage>
</organism>
<gene>
    <name evidence="1" type="primary">PCMP-E12_0</name>
    <name evidence="1" type="ORF">A4A49_62175</name>
</gene>
<comment type="caution">
    <text evidence="1">The sequence shown here is derived from an EMBL/GenBank/DDBJ whole genome shotgun (WGS) entry which is preliminary data.</text>
</comment>
<dbReference type="GO" id="GO:0009451">
    <property type="term" value="P:RNA modification"/>
    <property type="evidence" value="ECO:0007669"/>
    <property type="project" value="InterPro"/>
</dbReference>
<dbReference type="GO" id="GO:0003723">
    <property type="term" value="F:RNA binding"/>
    <property type="evidence" value="ECO:0007669"/>
    <property type="project" value="InterPro"/>
</dbReference>
<dbReference type="EMBL" id="MJEQ01000701">
    <property type="protein sequence ID" value="OIT34507.1"/>
    <property type="molecule type" value="Genomic_DNA"/>
</dbReference>
<dbReference type="AlphaFoldDB" id="A0A314KZN4"/>
<keyword evidence="2" id="KW-1185">Reference proteome</keyword>
<dbReference type="PANTHER" id="PTHR47926:SF347">
    <property type="entry name" value="PENTATRICOPEPTIDE REPEAT-CONTAINING PROTEIN"/>
    <property type="match status" value="1"/>
</dbReference>